<dbReference type="Pfam" id="PF17937">
    <property type="entry name" value="TetR_C_28"/>
    <property type="match status" value="1"/>
</dbReference>
<evidence type="ECO:0000256" key="1">
    <source>
        <dbReference type="ARBA" id="ARBA00023015"/>
    </source>
</evidence>
<dbReference type="GO" id="GO:0003677">
    <property type="term" value="F:DNA binding"/>
    <property type="evidence" value="ECO:0007669"/>
    <property type="project" value="UniProtKB-UniRule"/>
</dbReference>
<dbReference type="PRINTS" id="PR00455">
    <property type="entry name" value="HTHTETR"/>
</dbReference>
<dbReference type="PROSITE" id="PS50977">
    <property type="entry name" value="HTH_TETR_2"/>
    <property type="match status" value="1"/>
</dbReference>
<evidence type="ECO:0000256" key="4">
    <source>
        <dbReference type="PROSITE-ProRule" id="PRU00335"/>
    </source>
</evidence>
<protein>
    <submittedName>
        <fullName evidence="6">TetR family transcriptional regulator</fullName>
    </submittedName>
</protein>
<comment type="caution">
    <text evidence="6">The sequence shown here is derived from an EMBL/GenBank/DDBJ whole genome shotgun (WGS) entry which is preliminary data.</text>
</comment>
<evidence type="ECO:0000313" key="6">
    <source>
        <dbReference type="EMBL" id="KXU97242.1"/>
    </source>
</evidence>
<gene>
    <name evidence="6" type="ORF">AD928_03830</name>
</gene>
<keyword evidence="1" id="KW-0805">Transcription regulation</keyword>
<dbReference type="PATRIC" id="fig|178900.5.peg.1093"/>
<reference evidence="6 7" key="1">
    <citation type="submission" date="2015-06" db="EMBL/GenBank/DDBJ databases">
        <title>Improved classification and identification of acetic acid bacteria using matrix-assisted laser desorption/ionization time-of-flight mass spectrometry; Gluconobacter nephelii and Gluconobacter uchimurae are later heterotypic synonyms of Gluconobacter japonicus and Gluconobacter oxydans, respectively.</title>
        <authorList>
            <person name="Li L."/>
            <person name="Cleenwerck I."/>
            <person name="De Vuyst L."/>
            <person name="Vandamme P."/>
        </authorList>
    </citation>
    <scope>NUCLEOTIDE SEQUENCE [LARGE SCALE GENOMIC DNA]</scope>
    <source>
        <strain evidence="6 7">LMG 1625</strain>
    </source>
</reference>
<evidence type="ECO:0000256" key="2">
    <source>
        <dbReference type="ARBA" id="ARBA00023125"/>
    </source>
</evidence>
<keyword evidence="3" id="KW-0804">Transcription</keyword>
<feature type="domain" description="HTH tetR-type" evidence="5">
    <location>
        <begin position="6"/>
        <end position="66"/>
    </location>
</feature>
<dbReference type="EMBL" id="LHZA01000121">
    <property type="protein sequence ID" value="KXU97242.1"/>
    <property type="molecule type" value="Genomic_DNA"/>
</dbReference>
<evidence type="ECO:0000313" key="7">
    <source>
        <dbReference type="Proteomes" id="UP000075473"/>
    </source>
</evidence>
<dbReference type="Proteomes" id="UP000075473">
    <property type="component" value="Unassembled WGS sequence"/>
</dbReference>
<name>A0A149QIY4_9PROT</name>
<accession>A0A149QIY4</accession>
<dbReference type="AlphaFoldDB" id="A0A149QIY4"/>
<sequence length="188" mass="21013">MARPRTINRERVMECAEQLVQRDGAIALTLDAVAREAGITKGGLQYCFGSKDDLITALIDRWITAFDSEVQKHTPPDASPADKARAYVQACGQLDDATRTRIAGTLITLLQSPDHLKKIRDWYASWLTNDVCHSDEARQIRTMIFAAEGAFFLRSFGFITMPDAEWHAAFADIQKLMLPKEAARPSKT</sequence>
<dbReference type="PANTHER" id="PTHR47506:SF6">
    <property type="entry name" value="HTH-TYPE TRANSCRIPTIONAL REPRESSOR NEMR"/>
    <property type="match status" value="1"/>
</dbReference>
<dbReference type="Pfam" id="PF00440">
    <property type="entry name" value="TetR_N"/>
    <property type="match status" value="1"/>
</dbReference>
<dbReference type="InterPro" id="IPR041479">
    <property type="entry name" value="TetR_CgmR_C"/>
</dbReference>
<feature type="DNA-binding region" description="H-T-H motif" evidence="4">
    <location>
        <begin position="29"/>
        <end position="48"/>
    </location>
</feature>
<evidence type="ECO:0000259" key="5">
    <source>
        <dbReference type="PROSITE" id="PS50977"/>
    </source>
</evidence>
<organism evidence="6 7">
    <name type="scientific">Acetobacter cerevisiae</name>
    <dbReference type="NCBI Taxonomy" id="178900"/>
    <lineage>
        <taxon>Bacteria</taxon>
        <taxon>Pseudomonadati</taxon>
        <taxon>Pseudomonadota</taxon>
        <taxon>Alphaproteobacteria</taxon>
        <taxon>Acetobacterales</taxon>
        <taxon>Acetobacteraceae</taxon>
        <taxon>Acetobacter</taxon>
    </lineage>
</organism>
<dbReference type="InterPro" id="IPR001647">
    <property type="entry name" value="HTH_TetR"/>
</dbReference>
<dbReference type="SUPFAM" id="SSF46689">
    <property type="entry name" value="Homeodomain-like"/>
    <property type="match status" value="1"/>
</dbReference>
<dbReference type="InterPro" id="IPR009057">
    <property type="entry name" value="Homeodomain-like_sf"/>
</dbReference>
<evidence type="ECO:0000256" key="3">
    <source>
        <dbReference type="ARBA" id="ARBA00023163"/>
    </source>
</evidence>
<dbReference type="Gene3D" id="1.10.357.10">
    <property type="entry name" value="Tetracycline Repressor, domain 2"/>
    <property type="match status" value="1"/>
</dbReference>
<dbReference type="RefSeq" id="WP_062248417.1">
    <property type="nucleotide sequence ID" value="NZ_JAMYZS010000010.1"/>
</dbReference>
<dbReference type="PANTHER" id="PTHR47506">
    <property type="entry name" value="TRANSCRIPTIONAL REGULATORY PROTEIN"/>
    <property type="match status" value="1"/>
</dbReference>
<keyword evidence="2 4" id="KW-0238">DNA-binding</keyword>
<proteinExistence type="predicted"/>